<evidence type="ECO:0000313" key="3">
    <source>
        <dbReference type="Proteomes" id="UP001265746"/>
    </source>
</evidence>
<dbReference type="SMART" id="SM00220">
    <property type="entry name" value="S_TKc"/>
    <property type="match status" value="1"/>
</dbReference>
<dbReference type="InterPro" id="IPR011009">
    <property type="entry name" value="Kinase-like_dom_sf"/>
</dbReference>
<proteinExistence type="predicted"/>
<name>A0AAD9WBP4_PHOAM</name>
<organism evidence="2 3">
    <name type="scientific">Phomopsis amygdali</name>
    <name type="common">Fusicoccum amygdali</name>
    <dbReference type="NCBI Taxonomy" id="1214568"/>
    <lineage>
        <taxon>Eukaryota</taxon>
        <taxon>Fungi</taxon>
        <taxon>Dikarya</taxon>
        <taxon>Ascomycota</taxon>
        <taxon>Pezizomycotina</taxon>
        <taxon>Sordariomycetes</taxon>
        <taxon>Sordariomycetidae</taxon>
        <taxon>Diaporthales</taxon>
        <taxon>Diaporthaceae</taxon>
        <taxon>Diaporthe</taxon>
    </lineage>
</organism>
<evidence type="ECO:0000259" key="1">
    <source>
        <dbReference type="PROSITE" id="PS50011"/>
    </source>
</evidence>
<sequence length="573" mass="65625">MSLPAELQRSDIKVYSKPTEVPFVEPRDRQWVERGGHGIVSKVIRRDSDSQEVFARKELKTLVSPKDKQRIRQEIDYLRQCNHRNILKLVEAYFIGGEDKIFLVTTPFAEVSLEMFFDRFAWSKINYWPKCPWYKFGRVDPWPSIIRQCLEGLEYLHTREPPIRHKDIKPANILLCEETVDPSNPIVRPIIIDFGISKGYEPGGWTNNTKSTYTHEAPEQSAEGGYEPTLASDVFSLGCCFAEMESIIYGGARSIEDFKKIIFEQSCQFARHLKEINEFLRKDEGPVFNKREVALYHVLRPLVENMLAHDGRDRPSISELLQKFQDWENMCASSRDAATRSLSVGWVHELFATQVVGLISRRVHAIQEAWVNPDDGIDRALREALNNVKVGMNDAIIEILDGRRNFAMDGSFYDRGCQCYLHSDYPTLAIDVGLSQSLGRLEERAQTLIKRSHGSIQTVILLDLSRIYRGRQNLATGLRVQTGDTALATLSVWRAAFQNHDGKIVVAAREDDQKLAFMDRYGNHNESVSLQLFFKDIICKDVAASLQGSDQIMIDISSQDLCEILEWSLKEWK</sequence>
<accession>A0AAD9WBP4</accession>
<dbReference type="PANTHER" id="PTHR24361">
    <property type="entry name" value="MITOGEN-ACTIVATED KINASE KINASE KINASE"/>
    <property type="match status" value="1"/>
</dbReference>
<dbReference type="Pfam" id="PF00069">
    <property type="entry name" value="Pkinase"/>
    <property type="match status" value="1"/>
</dbReference>
<dbReference type="AlphaFoldDB" id="A0AAD9WBP4"/>
<dbReference type="InterPro" id="IPR008271">
    <property type="entry name" value="Ser/Thr_kinase_AS"/>
</dbReference>
<dbReference type="PROSITE" id="PS50011">
    <property type="entry name" value="PROTEIN_KINASE_DOM"/>
    <property type="match status" value="1"/>
</dbReference>
<reference evidence="2" key="1">
    <citation type="submission" date="2023-06" db="EMBL/GenBank/DDBJ databases">
        <authorList>
            <person name="Noh H."/>
        </authorList>
    </citation>
    <scope>NUCLEOTIDE SEQUENCE</scope>
    <source>
        <strain evidence="2">DUCC20226</strain>
    </source>
</reference>
<keyword evidence="3" id="KW-1185">Reference proteome</keyword>
<comment type="caution">
    <text evidence="2">The sequence shown here is derived from an EMBL/GenBank/DDBJ whole genome shotgun (WGS) entry which is preliminary data.</text>
</comment>
<protein>
    <recommendedName>
        <fullName evidence="1">Protein kinase domain-containing protein</fullName>
    </recommendedName>
</protein>
<evidence type="ECO:0000313" key="2">
    <source>
        <dbReference type="EMBL" id="KAK2616126.1"/>
    </source>
</evidence>
<dbReference type="InterPro" id="IPR000719">
    <property type="entry name" value="Prot_kinase_dom"/>
</dbReference>
<dbReference type="GO" id="GO:0005737">
    <property type="term" value="C:cytoplasm"/>
    <property type="evidence" value="ECO:0007669"/>
    <property type="project" value="TreeGrafter"/>
</dbReference>
<gene>
    <name evidence="2" type="ORF">N8I77_002834</name>
</gene>
<dbReference type="CDD" id="cd00180">
    <property type="entry name" value="PKc"/>
    <property type="match status" value="1"/>
</dbReference>
<dbReference type="PROSITE" id="PS00108">
    <property type="entry name" value="PROTEIN_KINASE_ST"/>
    <property type="match status" value="1"/>
</dbReference>
<dbReference type="GO" id="GO:0004674">
    <property type="term" value="F:protein serine/threonine kinase activity"/>
    <property type="evidence" value="ECO:0007669"/>
    <property type="project" value="TreeGrafter"/>
</dbReference>
<dbReference type="SUPFAM" id="SSF56112">
    <property type="entry name" value="Protein kinase-like (PK-like)"/>
    <property type="match status" value="1"/>
</dbReference>
<dbReference type="Proteomes" id="UP001265746">
    <property type="component" value="Unassembled WGS sequence"/>
</dbReference>
<dbReference type="InterPro" id="IPR053235">
    <property type="entry name" value="Ser_Thr_kinase"/>
</dbReference>
<dbReference type="PANTHER" id="PTHR24361:SF785">
    <property type="entry name" value="DUAL SPECIFICITY MITOGEN-ACTIVATED PROTEIN KINASE KINASE 1"/>
    <property type="match status" value="1"/>
</dbReference>
<feature type="domain" description="Protein kinase" evidence="1">
    <location>
        <begin position="26"/>
        <end position="328"/>
    </location>
</feature>
<dbReference type="GO" id="GO:0005524">
    <property type="term" value="F:ATP binding"/>
    <property type="evidence" value="ECO:0007669"/>
    <property type="project" value="InterPro"/>
</dbReference>
<dbReference type="EMBL" id="JAUJFL010000001">
    <property type="protein sequence ID" value="KAK2616126.1"/>
    <property type="molecule type" value="Genomic_DNA"/>
</dbReference>
<dbReference type="Gene3D" id="3.30.200.20">
    <property type="entry name" value="Phosphorylase Kinase, domain 1"/>
    <property type="match status" value="1"/>
</dbReference>
<dbReference type="Gene3D" id="1.10.510.10">
    <property type="entry name" value="Transferase(Phosphotransferase) domain 1"/>
    <property type="match status" value="1"/>
</dbReference>